<reference evidence="2 5" key="2">
    <citation type="journal article" date="2019" name="Nat. Med.">
        <title>A library of human gut bacterial isolates paired with longitudinal multiomics data enables mechanistic microbiome research.</title>
        <authorList>
            <person name="Poyet M."/>
            <person name="Groussin M."/>
            <person name="Gibbons S.M."/>
            <person name="Avila-Pacheco J."/>
            <person name="Jiang X."/>
            <person name="Kearney S.M."/>
            <person name="Perrotta A.R."/>
            <person name="Berdy B."/>
            <person name="Zhao S."/>
            <person name="Lieberman T.D."/>
            <person name="Swanson P.K."/>
            <person name="Smith M."/>
            <person name="Roesemann S."/>
            <person name="Alexander J.E."/>
            <person name="Rich S.A."/>
            <person name="Livny J."/>
            <person name="Vlamakis H."/>
            <person name="Clish C."/>
            <person name="Bullock K."/>
            <person name="Deik A."/>
            <person name="Scott J."/>
            <person name="Pierce K.A."/>
            <person name="Xavier R.J."/>
            <person name="Alm E.J."/>
        </authorList>
    </citation>
    <scope>NUCLEOTIDE SEQUENCE [LARGE SCALE GENOMIC DNA]</scope>
    <source>
        <strain evidence="2 5">BIOML-A11</strain>
    </source>
</reference>
<dbReference type="PANTHER" id="PTHR22916">
    <property type="entry name" value="GLYCOSYLTRANSFERASE"/>
    <property type="match status" value="1"/>
</dbReference>
<comment type="caution">
    <text evidence="3">The sequence shown here is derived from an EMBL/GenBank/DDBJ whole genome shotgun (WGS) entry which is preliminary data.</text>
</comment>
<reference evidence="3 4" key="1">
    <citation type="submission" date="2018-08" db="EMBL/GenBank/DDBJ databases">
        <title>A genome reference for cultivated species of the human gut microbiota.</title>
        <authorList>
            <person name="Zou Y."/>
            <person name="Xue W."/>
            <person name="Luo G."/>
        </authorList>
    </citation>
    <scope>NUCLEOTIDE SEQUENCE [LARGE SCALE GENOMIC DNA]</scope>
    <source>
        <strain evidence="3 4">OM07-9</strain>
    </source>
</reference>
<dbReference type="CDD" id="cd00761">
    <property type="entry name" value="Glyco_tranf_GTA_type"/>
    <property type="match status" value="1"/>
</dbReference>
<dbReference type="GO" id="GO:0016758">
    <property type="term" value="F:hexosyltransferase activity"/>
    <property type="evidence" value="ECO:0007669"/>
    <property type="project" value="UniProtKB-ARBA"/>
</dbReference>
<dbReference type="PANTHER" id="PTHR22916:SF3">
    <property type="entry name" value="UDP-GLCNAC:BETAGAL BETA-1,3-N-ACETYLGLUCOSAMINYLTRANSFERASE-LIKE PROTEIN 1"/>
    <property type="match status" value="1"/>
</dbReference>
<feature type="domain" description="Glycosyltransferase 2-like" evidence="1">
    <location>
        <begin position="8"/>
        <end position="138"/>
    </location>
</feature>
<protein>
    <submittedName>
        <fullName evidence="3">Glycosyltransferase family 2 protein</fullName>
    </submittedName>
</protein>
<dbReference type="Gene3D" id="3.90.550.10">
    <property type="entry name" value="Spore Coat Polysaccharide Biosynthesis Protein SpsA, Chain A"/>
    <property type="match status" value="1"/>
</dbReference>
<dbReference type="EMBL" id="WCTR01000006">
    <property type="protein sequence ID" value="KAB4212908.1"/>
    <property type="molecule type" value="Genomic_DNA"/>
</dbReference>
<dbReference type="Pfam" id="PF00535">
    <property type="entry name" value="Glycos_transf_2"/>
    <property type="match status" value="1"/>
</dbReference>
<evidence type="ECO:0000313" key="5">
    <source>
        <dbReference type="Proteomes" id="UP000466952"/>
    </source>
</evidence>
<dbReference type="RefSeq" id="WP_005832337.1">
    <property type="nucleotide sequence ID" value="NZ_JADNEN010000029.1"/>
</dbReference>
<proteinExistence type="predicted"/>
<dbReference type="GeneID" id="29794730"/>
<dbReference type="InterPro" id="IPR001173">
    <property type="entry name" value="Glyco_trans_2-like"/>
</dbReference>
<gene>
    <name evidence="3" type="ORF">DXC07_16865</name>
    <name evidence="2" type="ORF">GAP55_09765</name>
</gene>
<evidence type="ECO:0000313" key="2">
    <source>
        <dbReference type="EMBL" id="KAB4212908.1"/>
    </source>
</evidence>
<evidence type="ECO:0000313" key="4">
    <source>
        <dbReference type="Proteomes" id="UP000261295"/>
    </source>
</evidence>
<dbReference type="Proteomes" id="UP000261295">
    <property type="component" value="Unassembled WGS sequence"/>
</dbReference>
<keyword evidence="3" id="KW-0808">Transferase</keyword>
<evidence type="ECO:0000259" key="1">
    <source>
        <dbReference type="Pfam" id="PF00535"/>
    </source>
</evidence>
<name>A0A3E4XEP4_BACUN</name>
<dbReference type="Proteomes" id="UP000466952">
    <property type="component" value="Unassembled WGS sequence"/>
</dbReference>
<dbReference type="InterPro" id="IPR029044">
    <property type="entry name" value="Nucleotide-diphossugar_trans"/>
</dbReference>
<accession>A0A3E4XEP4</accession>
<evidence type="ECO:0000313" key="3">
    <source>
        <dbReference type="EMBL" id="RGM52927.1"/>
    </source>
</evidence>
<dbReference type="SUPFAM" id="SSF53448">
    <property type="entry name" value="Nucleotide-diphospho-sugar transferases"/>
    <property type="match status" value="1"/>
</dbReference>
<dbReference type="AlphaFoldDB" id="A0A3E4XEP4"/>
<sequence length="344" mass="40841">MKNSKVLTIAIAAYNMEQYLSRCLDSLVYINNICDVEILIINDGSNDATLQIAQKYESLYPQSVRAIDKSNGGWGSVVNLAVMEATGKYFKLLDADDWYESGPLSEFVSYLSAVSYDLVLTPYVLEYVELKKKKPVLFQNIKFGKVYDYSQLVQLRWGKDWFDLPSITYRTEILQKNHITIAECFYADIEYDYLPLKYIKNFIFLDLSIYRYFIGRAGQSISREGCTRHYLDHLKITCRIIEYFNAQKQERVDNIYMEIVKRIAKVKICQNYVVLLRYYLKRVEADRLLWNFDDYLRKVNAELYNEVENDLGIPGLRPIKLWRKYKYNIYQSFFYKLYNNILRR</sequence>
<organism evidence="3 4">
    <name type="scientific">Bacteroides uniformis</name>
    <dbReference type="NCBI Taxonomy" id="820"/>
    <lineage>
        <taxon>Bacteria</taxon>
        <taxon>Pseudomonadati</taxon>
        <taxon>Bacteroidota</taxon>
        <taxon>Bacteroidia</taxon>
        <taxon>Bacteroidales</taxon>
        <taxon>Bacteroidaceae</taxon>
        <taxon>Bacteroides</taxon>
    </lineage>
</organism>
<dbReference type="EMBL" id="QSTL01000019">
    <property type="protein sequence ID" value="RGM52927.1"/>
    <property type="molecule type" value="Genomic_DNA"/>
</dbReference>